<dbReference type="InterPro" id="IPR040782">
    <property type="entry name" value="KfrB"/>
</dbReference>
<feature type="domain" description="Large polyvalent protein-associated" evidence="3">
    <location>
        <begin position="308"/>
        <end position="393"/>
    </location>
</feature>
<protein>
    <submittedName>
        <fullName evidence="4">Uncharacterized protein</fullName>
    </submittedName>
</protein>
<gene>
    <name evidence="4" type="ORF">A2G96_10000</name>
</gene>
<dbReference type="OrthoDB" id="7235451at2"/>
<sequence length="705" mass="75480">MAEKSKVEQLKERFAQQARAGIPFNPVDGVDIKGANVERLKVGMETFGWKDYRFVTAEQARANGWTVPAKANTVRITTRNAANGSVGEKTLYNASNVRGMPSLEAMLAMSDEALLKMRGEDVEAEAPEAQQSVAEPEADTPAPAGGEVEDDVVIGPAPGPERSVALVQDAEPEGVTDLFLGEPVGELDSPVEQVATADVANRPDVAPAQAAPTEPAVEADFAVMAPYWLDGLHNYEGIELARQVNQLIEAEKLAKNKAAIATLLSSYPDSRSLGVDIVARSKYLNDPHLKANTAEPTQLLGGELVRDKEGAYRPTAGGLAVLQDKGTSLVLKNKTEQAYRGAMELALAKGWKAIELKGKPKMLAQAWLEAQMMGLQVVNYTPTEQDRERLAQRMAEEVRKREAAAARAEALTPETVEVRPVVDATGKEVMATVKYTVARTGTHTEPSNAANDPEVTTPFDEPVVTRTVTRVDGLVRDDVVAGVTKVAARGVGYAGQARSAIAASLVDHEVDAAMDEVRAEQTAIVDLEKGARLVAHGAAPYDHNPKNKASYFVTVESESGQSRTVWGKDLERSLSAAGAQPGDVVSLIQGGREPVEVEVEGPDGTKDWKTAHRVNWNTAVLSRAAEVAQEPTVDVASSGLFLGPVVRVEEGRIAQKAGRDPNKLVWHDISKLQGKVPGVGDWAEINYSGGVGQVKEQQSAQELAR</sequence>
<dbReference type="InterPro" id="IPR040677">
    <property type="entry name" value="LPD7"/>
</dbReference>
<proteinExistence type="predicted"/>
<organism evidence="4 5">
    <name type="scientific">Cupriavidus nantongensis</name>
    <dbReference type="NCBI Taxonomy" id="1796606"/>
    <lineage>
        <taxon>Bacteria</taxon>
        <taxon>Pseudomonadati</taxon>
        <taxon>Pseudomonadota</taxon>
        <taxon>Betaproteobacteria</taxon>
        <taxon>Burkholderiales</taxon>
        <taxon>Burkholderiaceae</taxon>
        <taxon>Cupriavidus</taxon>
    </lineage>
</organism>
<dbReference type="Pfam" id="PF18821">
    <property type="entry name" value="LPD7"/>
    <property type="match status" value="1"/>
</dbReference>
<dbReference type="RefSeq" id="WP_062798871.1">
    <property type="nucleotide sequence ID" value="NZ_CP014844.1"/>
</dbReference>
<evidence type="ECO:0000313" key="4">
    <source>
        <dbReference type="EMBL" id="AMR78049.1"/>
    </source>
</evidence>
<feature type="domain" description="KfrB" evidence="2">
    <location>
        <begin position="643"/>
        <end position="695"/>
    </location>
</feature>
<evidence type="ECO:0000256" key="1">
    <source>
        <dbReference type="SAM" id="MobiDB-lite"/>
    </source>
</evidence>
<dbReference type="STRING" id="1796606.A2G96_10000"/>
<feature type="region of interest" description="Disordered" evidence="1">
    <location>
        <begin position="121"/>
        <end position="158"/>
    </location>
</feature>
<dbReference type="Pfam" id="PF18790">
    <property type="entry name" value="KfrB"/>
    <property type="match status" value="1"/>
</dbReference>
<keyword evidence="5" id="KW-1185">Reference proteome</keyword>
<dbReference type="AlphaFoldDB" id="A0A142JIY7"/>
<name>A0A142JIY7_9BURK</name>
<evidence type="ECO:0000259" key="3">
    <source>
        <dbReference type="Pfam" id="PF18821"/>
    </source>
</evidence>
<dbReference type="Proteomes" id="UP000075238">
    <property type="component" value="Chromosome 1"/>
</dbReference>
<dbReference type="EMBL" id="CP014844">
    <property type="protein sequence ID" value="AMR78049.1"/>
    <property type="molecule type" value="Genomic_DNA"/>
</dbReference>
<accession>A0A142JIY7</accession>
<dbReference type="KEGG" id="cnan:A2G96_10000"/>
<evidence type="ECO:0000313" key="5">
    <source>
        <dbReference type="Proteomes" id="UP000075238"/>
    </source>
</evidence>
<reference evidence="4 5" key="1">
    <citation type="submission" date="2016-03" db="EMBL/GenBank/DDBJ databases">
        <title>Complete genome sequence of a novel chlorpyrifos degrading bacterium, Cupriavidus nantongensis sp. X1.</title>
        <authorList>
            <person name="Fang L."/>
        </authorList>
    </citation>
    <scope>NUCLEOTIDE SEQUENCE [LARGE SCALE GENOMIC DNA]</scope>
    <source>
        <strain evidence="4 5">X1</strain>
    </source>
</reference>
<evidence type="ECO:0000259" key="2">
    <source>
        <dbReference type="Pfam" id="PF18790"/>
    </source>
</evidence>